<protein>
    <recommendedName>
        <fullName evidence="9 10">Large ribosomal subunit protein uL22</fullName>
    </recommendedName>
</protein>
<evidence type="ECO:0000256" key="13">
    <source>
        <dbReference type="RuleBase" id="RU004008"/>
    </source>
</evidence>
<evidence type="ECO:0000256" key="4">
    <source>
        <dbReference type="ARBA" id="ARBA00022730"/>
    </source>
</evidence>
<dbReference type="PANTHER" id="PTHR13501">
    <property type="entry name" value="CHLOROPLAST 50S RIBOSOMAL PROTEIN L22-RELATED"/>
    <property type="match status" value="1"/>
</dbReference>
<keyword evidence="7 10" id="KW-0687">Ribonucleoprotein</keyword>
<evidence type="ECO:0000313" key="14">
    <source>
        <dbReference type="EMBL" id="ADC90451.1"/>
    </source>
</evidence>
<dbReference type="PANTHER" id="PTHR13501:SF8">
    <property type="entry name" value="LARGE RIBOSOMAL SUBUNIT PROTEIN UL22M"/>
    <property type="match status" value="1"/>
</dbReference>
<dbReference type="InterPro" id="IPR005727">
    <property type="entry name" value="Ribosomal_uL22_bac/chlpt-type"/>
</dbReference>
<evidence type="ECO:0000256" key="1">
    <source>
        <dbReference type="ARBA" id="ARBA00003478"/>
    </source>
</evidence>
<dbReference type="GO" id="GO:0019843">
    <property type="term" value="F:rRNA binding"/>
    <property type="evidence" value="ECO:0007669"/>
    <property type="project" value="UniProtKB-UniRule"/>
</dbReference>
<comment type="function">
    <text evidence="8">This protein binds specifically to 23S rRNA; its binding is stimulated by other ribosomal proteins, e.g. L4, L17, and L20. It is important during the early stages of 50S assembly. It makes multiple contacts with different domains of the 23S rRNA in the assembled 50S subunit and ribosome.</text>
</comment>
<dbReference type="PROSITE" id="PS00464">
    <property type="entry name" value="RIBOSOMAL_L22"/>
    <property type="match status" value="1"/>
</dbReference>
<comment type="subunit">
    <text evidence="3 10 12">Part of the 50S ribosomal subunit.</text>
</comment>
<dbReference type="InterPro" id="IPR001063">
    <property type="entry name" value="Ribosomal_uL22"/>
</dbReference>
<dbReference type="GO" id="GO:0022625">
    <property type="term" value="C:cytosolic large ribosomal subunit"/>
    <property type="evidence" value="ECO:0007669"/>
    <property type="project" value="TreeGrafter"/>
</dbReference>
<reference evidence="15" key="1">
    <citation type="submission" date="2009-12" db="EMBL/GenBank/DDBJ databases">
        <title>Sequence of Clostridiales genomosp. BVAB3 str. UPII9-5.</title>
        <authorList>
            <person name="Madupu R."/>
            <person name="Durkin A.S."/>
            <person name="Torralba M."/>
            <person name="Methe B."/>
            <person name="Sutton G.G."/>
            <person name="Strausberg R.L."/>
            <person name="Nelson K.E."/>
        </authorList>
    </citation>
    <scope>NUCLEOTIDE SEQUENCE [LARGE SCALE GENOMIC DNA]</scope>
    <source>
        <strain evidence="15">UPII9-5</strain>
    </source>
</reference>
<evidence type="ECO:0000256" key="12">
    <source>
        <dbReference type="RuleBase" id="RU004006"/>
    </source>
</evidence>
<evidence type="ECO:0000256" key="10">
    <source>
        <dbReference type="HAMAP-Rule" id="MF_01331"/>
    </source>
</evidence>
<keyword evidence="4 10" id="KW-0699">rRNA-binding</keyword>
<dbReference type="HOGENOM" id="CLU_083987_3_1_9"/>
<name>D3QZ96_MAGIU</name>
<organism evidence="14 15">
    <name type="scientific">Mageeibacillus indolicus (strain UPII9-5)</name>
    <name type="common">Clostridiales genomosp. BVAB3 (strain UPII9-5)</name>
    <dbReference type="NCBI Taxonomy" id="699246"/>
    <lineage>
        <taxon>Bacteria</taxon>
        <taxon>Bacillati</taxon>
        <taxon>Bacillota</taxon>
        <taxon>Clostridia</taxon>
        <taxon>Eubacteriales</taxon>
        <taxon>Oscillospiraceae</taxon>
        <taxon>Mageeibacillus</taxon>
    </lineage>
</organism>
<dbReference type="NCBIfam" id="TIGR01044">
    <property type="entry name" value="rplV_bact"/>
    <property type="match status" value="1"/>
</dbReference>
<proteinExistence type="inferred from homology"/>
<dbReference type="InterPro" id="IPR047867">
    <property type="entry name" value="Ribosomal_uL22_bac/org-type"/>
</dbReference>
<dbReference type="eggNOG" id="COG0091">
    <property type="taxonomic scope" value="Bacteria"/>
</dbReference>
<dbReference type="Pfam" id="PF00237">
    <property type="entry name" value="Ribosomal_L22"/>
    <property type="match status" value="1"/>
</dbReference>
<evidence type="ECO:0000256" key="8">
    <source>
        <dbReference type="ARBA" id="ARBA00025084"/>
    </source>
</evidence>
<keyword evidence="6 10" id="KW-0689">Ribosomal protein</keyword>
<evidence type="ECO:0000256" key="3">
    <source>
        <dbReference type="ARBA" id="ARBA00011838"/>
    </source>
</evidence>
<dbReference type="HAMAP" id="MF_01331_B">
    <property type="entry name" value="Ribosomal_uL22_B"/>
    <property type="match status" value="1"/>
</dbReference>
<keyword evidence="15" id="KW-1185">Reference proteome</keyword>
<dbReference type="STRING" id="699246.HMPREF0868_1535"/>
<dbReference type="CDD" id="cd00336">
    <property type="entry name" value="Ribosomal_L22"/>
    <property type="match status" value="1"/>
</dbReference>
<dbReference type="GO" id="GO:0003735">
    <property type="term" value="F:structural constituent of ribosome"/>
    <property type="evidence" value="ECO:0007669"/>
    <property type="project" value="InterPro"/>
</dbReference>
<gene>
    <name evidence="10 14" type="primary">rplV</name>
    <name evidence="14" type="ordered locus">HMPREF0868_1535</name>
</gene>
<dbReference type="InterPro" id="IPR036394">
    <property type="entry name" value="Ribosomal_uL22_sf"/>
</dbReference>
<dbReference type="AlphaFoldDB" id="D3QZ96"/>
<evidence type="ECO:0000256" key="11">
    <source>
        <dbReference type="RuleBase" id="RU004005"/>
    </source>
</evidence>
<comment type="function">
    <text evidence="1 10">The globular domain of the protein is located near the polypeptide exit tunnel on the outside of the subunit, while an extended beta-hairpin is found that lines the wall of the exit tunnel in the center of the 70S ribosome.</text>
</comment>
<evidence type="ECO:0000256" key="7">
    <source>
        <dbReference type="ARBA" id="ARBA00023274"/>
    </source>
</evidence>
<dbReference type="SUPFAM" id="SSF54843">
    <property type="entry name" value="Ribosomal protein L22"/>
    <property type="match status" value="1"/>
</dbReference>
<dbReference type="Proteomes" id="UP000008234">
    <property type="component" value="Chromosome"/>
</dbReference>
<dbReference type="EMBL" id="CP001850">
    <property type="protein sequence ID" value="ADC90451.1"/>
    <property type="molecule type" value="Genomic_DNA"/>
</dbReference>
<comment type="function">
    <text evidence="10 13">This protein binds specifically to 23S rRNA; its binding is stimulated by other ribosomal proteins, e.g., L4, L17, and L20. It is important during the early stages of 50S assembly. It makes multiple contacts with different domains of the 23S rRNA in the assembled 50S subunit and ribosome.</text>
</comment>
<evidence type="ECO:0000256" key="9">
    <source>
        <dbReference type="ARBA" id="ARBA00035207"/>
    </source>
</evidence>
<comment type="similarity">
    <text evidence="2 10 11">Belongs to the universal ribosomal protein uL22 family.</text>
</comment>
<accession>D3QZ96</accession>
<dbReference type="Gene3D" id="3.90.470.10">
    <property type="entry name" value="Ribosomal protein L22/L17"/>
    <property type="match status" value="1"/>
</dbReference>
<dbReference type="InterPro" id="IPR018260">
    <property type="entry name" value="Ribosomal_uL22_CS"/>
</dbReference>
<dbReference type="GO" id="GO:0006412">
    <property type="term" value="P:translation"/>
    <property type="evidence" value="ECO:0007669"/>
    <property type="project" value="UniProtKB-UniRule"/>
</dbReference>
<evidence type="ECO:0000256" key="5">
    <source>
        <dbReference type="ARBA" id="ARBA00022884"/>
    </source>
</evidence>
<evidence type="ECO:0000256" key="2">
    <source>
        <dbReference type="ARBA" id="ARBA00009451"/>
    </source>
</evidence>
<dbReference type="KEGG" id="clo:HMPREF0868_1535"/>
<evidence type="ECO:0000313" key="15">
    <source>
        <dbReference type="Proteomes" id="UP000008234"/>
    </source>
</evidence>
<sequence length="158" mass="17611">MEKKVMSKDYMLNNRDEILAKYNTARSKSRKAPLLTKKERKVLGIGKDQGLATAKNVRIAPRKVNIVIKLIKNKSLNEALAILQYTPKAASVVLTKLLKSAEANAVNNNELNSDNLYVTSCFANPGPVLKRIMPRARGSANRINKRTSHVTVVLKEKK</sequence>
<keyword evidence="5 10" id="KW-0694">RNA-binding</keyword>
<dbReference type="RefSeq" id="WP_012992834.1">
    <property type="nucleotide sequence ID" value="NC_013895.2"/>
</dbReference>
<evidence type="ECO:0000256" key="6">
    <source>
        <dbReference type="ARBA" id="ARBA00022980"/>
    </source>
</evidence>